<reference evidence="3 4" key="1">
    <citation type="submission" date="2016-10" db="EMBL/GenBank/DDBJ databases">
        <authorList>
            <person name="de Groot N.N."/>
        </authorList>
    </citation>
    <scope>NUCLEOTIDE SEQUENCE [LARGE SCALE GENOMIC DNA]</scope>
    <source>
        <strain evidence="3 4">ATCC 700224</strain>
    </source>
</reference>
<dbReference type="RefSeq" id="WP_143027217.1">
    <property type="nucleotide sequence ID" value="NZ_FNAP01000013.1"/>
</dbReference>
<feature type="domain" description="NAD glycohydrolase translocation F5/8 type C" evidence="2">
    <location>
        <begin position="51"/>
        <end position="182"/>
    </location>
</feature>
<dbReference type="EMBL" id="FNAP01000013">
    <property type="protein sequence ID" value="SDE83806.1"/>
    <property type="molecule type" value="Genomic_DNA"/>
</dbReference>
<feature type="chain" id="PRO_5011643531" description="NAD glycohydrolase translocation F5/8 type C domain-containing protein" evidence="1">
    <location>
        <begin position="35"/>
        <end position="199"/>
    </location>
</feature>
<evidence type="ECO:0000313" key="4">
    <source>
        <dbReference type="Proteomes" id="UP000199412"/>
    </source>
</evidence>
<keyword evidence="4" id="KW-1185">Reference proteome</keyword>
<dbReference type="AlphaFoldDB" id="A0A1G7G6P2"/>
<dbReference type="Pfam" id="PF25302">
    <property type="entry name" value="NADase_transloc"/>
    <property type="match status" value="1"/>
</dbReference>
<evidence type="ECO:0000259" key="2">
    <source>
        <dbReference type="Pfam" id="PF25302"/>
    </source>
</evidence>
<organism evidence="3 4">
    <name type="scientific">Rhodospira trueperi</name>
    <dbReference type="NCBI Taxonomy" id="69960"/>
    <lineage>
        <taxon>Bacteria</taxon>
        <taxon>Pseudomonadati</taxon>
        <taxon>Pseudomonadota</taxon>
        <taxon>Alphaproteobacteria</taxon>
        <taxon>Rhodospirillales</taxon>
        <taxon>Rhodospirillaceae</taxon>
        <taxon>Rhodospira</taxon>
    </lineage>
</organism>
<protein>
    <recommendedName>
        <fullName evidence="2">NAD glycohydrolase translocation F5/8 type C domain-containing protein</fullName>
    </recommendedName>
</protein>
<evidence type="ECO:0000313" key="3">
    <source>
        <dbReference type="EMBL" id="SDE83806.1"/>
    </source>
</evidence>
<gene>
    <name evidence="3" type="ORF">SAMN05421720_113113</name>
</gene>
<sequence length="199" mass="21495">MTITVAVCPTAARRSVLACVVALSGFLAVASAHAEECVSMGANQYVNVLRICVSSALPDQGAYSYGPENLVSGPDGWAWCEGQDGPGEGGRLTLSWAPADLSWRTLLIANGYQRTEQTFQANGRIRDLRVRLEDGSRLDIRLEDQMGTQIVQLPDWTHSAVTDLTILSVYPGARYEDTCLTALGVDMEEADLEASPFDP</sequence>
<dbReference type="NCBIfam" id="NF047619">
    <property type="entry name" value="NADase_discoid"/>
    <property type="match status" value="1"/>
</dbReference>
<dbReference type="InterPro" id="IPR057561">
    <property type="entry name" value="NADase_transloc"/>
</dbReference>
<accession>A0A1G7G6P2</accession>
<feature type="signal peptide" evidence="1">
    <location>
        <begin position="1"/>
        <end position="34"/>
    </location>
</feature>
<dbReference type="Proteomes" id="UP000199412">
    <property type="component" value="Unassembled WGS sequence"/>
</dbReference>
<keyword evidence="1" id="KW-0732">Signal</keyword>
<evidence type="ECO:0000256" key="1">
    <source>
        <dbReference type="SAM" id="SignalP"/>
    </source>
</evidence>
<dbReference type="STRING" id="69960.SAMN05421720_113113"/>
<proteinExistence type="predicted"/>
<dbReference type="OrthoDB" id="321999at2"/>
<name>A0A1G7G6P2_9PROT</name>